<sequence>MMTWYMLTLIFLLVVTEGLMLYQLFKLVELDAAARGMKHPRFWAFFTAGGQHGEGLPTYLLMRNKAIVSMTAEEKEVFQIRKRRVLYLLVLTFILGIFLISTFIVNF</sequence>
<evidence type="ECO:0000313" key="2">
    <source>
        <dbReference type="EMBL" id="EHJ51891.1"/>
    </source>
</evidence>
<feature type="transmembrane region" description="Helical" evidence="1">
    <location>
        <begin position="85"/>
        <end position="105"/>
    </location>
</feature>
<keyword evidence="1" id="KW-0472">Membrane</keyword>
<keyword evidence="1" id="KW-1133">Transmembrane helix</keyword>
<keyword evidence="3" id="KW-1185">Reference proteome</keyword>
<proteinExistence type="predicted"/>
<organism evidence="2 3">
    <name type="scientific">Streptococcus macacae NCTC 11558</name>
    <dbReference type="NCBI Taxonomy" id="764298"/>
    <lineage>
        <taxon>Bacteria</taxon>
        <taxon>Bacillati</taxon>
        <taxon>Bacillota</taxon>
        <taxon>Bacilli</taxon>
        <taxon>Lactobacillales</taxon>
        <taxon>Streptococcaceae</taxon>
        <taxon>Streptococcus</taxon>
    </lineage>
</organism>
<evidence type="ECO:0000313" key="3">
    <source>
        <dbReference type="Proteomes" id="UP000003573"/>
    </source>
</evidence>
<dbReference type="EMBL" id="AEUW02000001">
    <property type="protein sequence ID" value="EHJ51891.1"/>
    <property type="molecule type" value="Genomic_DNA"/>
</dbReference>
<feature type="transmembrane region" description="Helical" evidence="1">
    <location>
        <begin position="6"/>
        <end position="25"/>
    </location>
</feature>
<evidence type="ECO:0000256" key="1">
    <source>
        <dbReference type="SAM" id="Phobius"/>
    </source>
</evidence>
<comment type="caution">
    <text evidence="2">The sequence shown here is derived from an EMBL/GenBank/DDBJ whole genome shotgun (WGS) entry which is preliminary data.</text>
</comment>
<dbReference type="Proteomes" id="UP000003573">
    <property type="component" value="Unassembled WGS sequence"/>
</dbReference>
<name>G5JVU6_9STRE</name>
<gene>
    <name evidence="2" type="ORF">STRMA_1114</name>
</gene>
<protein>
    <submittedName>
        <fullName evidence="2">Uncharacterized protein</fullName>
    </submittedName>
</protein>
<reference evidence="2 3" key="1">
    <citation type="journal article" date="2014" name="Int. J. Syst. Evol. Microbiol.">
        <title>Phylogenomics and the dynamic genome evolution of the genus Streptococcus.</title>
        <authorList>
            <consortium name="The Broad Institute Genome Sequencing Platform"/>
            <person name="Richards V.P."/>
            <person name="Palmer S.R."/>
            <person name="Pavinski Bitar P.D."/>
            <person name="Qin X."/>
            <person name="Weinstock G.M."/>
            <person name="Highlander S.K."/>
            <person name="Town C.D."/>
            <person name="Burne R.A."/>
            <person name="Stanhope M.J."/>
        </authorList>
    </citation>
    <scope>NUCLEOTIDE SEQUENCE [LARGE SCALE GENOMIC DNA]</scope>
    <source>
        <strain evidence="2 3">NCTC 11558</strain>
    </source>
</reference>
<dbReference type="eggNOG" id="ENOG5032TGR">
    <property type="taxonomic scope" value="Bacteria"/>
</dbReference>
<dbReference type="AlphaFoldDB" id="G5JVU6"/>
<accession>G5JVU6</accession>
<keyword evidence="1" id="KW-0812">Transmembrane</keyword>
<dbReference type="STRING" id="764298.STRMA_1114"/>